<organism evidence="1 2">
    <name type="scientific">Thermobifida fusca TM51</name>
    <dbReference type="NCBI Taxonomy" id="1169414"/>
    <lineage>
        <taxon>Bacteria</taxon>
        <taxon>Bacillati</taxon>
        <taxon>Actinomycetota</taxon>
        <taxon>Actinomycetes</taxon>
        <taxon>Streptosporangiales</taxon>
        <taxon>Nocardiopsidaceae</taxon>
        <taxon>Thermobifida</taxon>
    </lineage>
</organism>
<dbReference type="InterPro" id="IPR021373">
    <property type="entry name" value="DUF2993"/>
</dbReference>
<dbReference type="AlphaFoldDB" id="A0A9P2T901"/>
<evidence type="ECO:0000313" key="1">
    <source>
        <dbReference type="EMBL" id="EOR70184.1"/>
    </source>
</evidence>
<accession>A0A9P2T901</accession>
<evidence type="ECO:0000313" key="2">
    <source>
        <dbReference type="Proteomes" id="UP000014184"/>
    </source>
</evidence>
<dbReference type="EMBL" id="AOSG01000083">
    <property type="protein sequence ID" value="EOR70184.1"/>
    <property type="molecule type" value="Genomic_DNA"/>
</dbReference>
<dbReference type="Proteomes" id="UP000014184">
    <property type="component" value="Unassembled WGS sequence"/>
</dbReference>
<proteinExistence type="predicted"/>
<dbReference type="RefSeq" id="WP_011293143.1">
    <property type="nucleotide sequence ID" value="NZ_AOSG01000083.1"/>
</dbReference>
<name>A0A9P2T901_THEFU</name>
<sequence length="229" mass="24735">MRKFLVLLIFLLVLLAVADRGAHYAAESEIAKRISYQYEMAAKPEVTIGGFPFLTQAIGGNYQEIHVVTGAMTVEEVQVDRVDVTLTDVQAPFADLLTEPRVVAGGVEGTVLLPYSELQKRLPQGIVIETANGTPRMSGDLAYQGFSVSLSSEFRIEVNGDELTVTPDNIELGEEFVPVSTVESMLTLTMKLPRLPFDLEVTGVELLPNGIQATAVGSNVPIVGSTPQE</sequence>
<gene>
    <name evidence="1" type="ORF">TM51_14000</name>
</gene>
<reference evidence="1 2" key="1">
    <citation type="journal article" date="2013" name="Genome Announc.">
        <title>Draft Genome Sequence of the Lignocellulose Decomposer Thermobifida fusca Strain TM51.</title>
        <authorList>
            <person name="Toth A."/>
            <person name="Barna T."/>
            <person name="Nagy I."/>
            <person name="Horvath B."/>
            <person name="Nagy I."/>
            <person name="Tancsics A."/>
            <person name="Kriszt B."/>
            <person name="Baka E."/>
            <person name="Fekete C."/>
            <person name="Kukolya J."/>
        </authorList>
    </citation>
    <scope>NUCLEOTIDE SEQUENCE [LARGE SCALE GENOMIC DNA]</scope>
    <source>
        <strain evidence="1 2">TM51</strain>
    </source>
</reference>
<keyword evidence="2" id="KW-1185">Reference proteome</keyword>
<protein>
    <recommendedName>
        <fullName evidence="3">DUF2993 domain-containing protein</fullName>
    </recommendedName>
</protein>
<comment type="caution">
    <text evidence="1">The sequence shown here is derived from an EMBL/GenBank/DDBJ whole genome shotgun (WGS) entry which is preliminary data.</text>
</comment>
<dbReference type="Pfam" id="PF11209">
    <property type="entry name" value="LmeA"/>
    <property type="match status" value="1"/>
</dbReference>
<evidence type="ECO:0008006" key="3">
    <source>
        <dbReference type="Google" id="ProtNLM"/>
    </source>
</evidence>